<sequence>MKLINFPHLVQAEIYKLMNYGDVFIFSLTSKKCTQSIENVRFKEIYLIRINTDAMRNTVKATVVFQNGEEQQIVELCPSLRFYEKEIKNITIFGQKTEYRYRNHRTYYPSASRQELTYFLYNQLHRLFGKHTIFEFVMTGKWDCLPIIPNIKRSIMNSLENTPAEYLDDYFKALPAQEIVKISMKRLYGNLSPNSKLYEAQNLKISCNFMSPDILFNFKGKTAILTGVHYTKEDICQFLKNWKSKTSGINLHRLNVFIDKGFDDFESINQIVDTKKITVGVPEELLNHQGETFDSYIVRADGIVAWLVISRIKISLHVQDFTEEEMLKKYNIDH</sequence>
<reference evidence="2" key="1">
    <citation type="submission" date="2011-07" db="EMBL/GenBank/DDBJ databases">
        <authorList>
            <consortium name="Caenorhabditis brenneri Sequencing and Analysis Consortium"/>
            <person name="Wilson R.K."/>
        </authorList>
    </citation>
    <scope>NUCLEOTIDE SEQUENCE [LARGE SCALE GENOMIC DNA]</scope>
    <source>
        <strain evidence="2">PB2801</strain>
    </source>
</reference>
<dbReference type="Proteomes" id="UP000008068">
    <property type="component" value="Unassembled WGS sequence"/>
</dbReference>
<name>G0P3Y9_CAEBE</name>
<dbReference type="PANTHER" id="PTHR21503:SF8">
    <property type="entry name" value="F-BOX ASSOCIATED DOMAIN-CONTAINING PROTEIN-RELATED"/>
    <property type="match status" value="1"/>
</dbReference>
<evidence type="ECO:0000313" key="2">
    <source>
        <dbReference type="Proteomes" id="UP000008068"/>
    </source>
</evidence>
<evidence type="ECO:0000313" key="1">
    <source>
        <dbReference type="EMBL" id="EGT44395.1"/>
    </source>
</evidence>
<proteinExistence type="predicted"/>
<dbReference type="OMA" id="QEYIVIN"/>
<dbReference type="PANTHER" id="PTHR21503">
    <property type="entry name" value="F-BOX-CONTAINING HYPOTHETICAL PROTEIN C.ELEGANS"/>
    <property type="match status" value="1"/>
</dbReference>
<accession>G0P3Y9</accession>
<evidence type="ECO:0008006" key="3">
    <source>
        <dbReference type="Google" id="ProtNLM"/>
    </source>
</evidence>
<keyword evidence="2" id="KW-1185">Reference proteome</keyword>
<gene>
    <name evidence="1" type="ORF">CAEBREN_03027</name>
</gene>
<organism evidence="2">
    <name type="scientific">Caenorhabditis brenneri</name>
    <name type="common">Nematode worm</name>
    <dbReference type="NCBI Taxonomy" id="135651"/>
    <lineage>
        <taxon>Eukaryota</taxon>
        <taxon>Metazoa</taxon>
        <taxon>Ecdysozoa</taxon>
        <taxon>Nematoda</taxon>
        <taxon>Chromadorea</taxon>
        <taxon>Rhabditida</taxon>
        <taxon>Rhabditina</taxon>
        <taxon>Rhabditomorpha</taxon>
        <taxon>Rhabditoidea</taxon>
        <taxon>Rhabditidae</taxon>
        <taxon>Peloderinae</taxon>
        <taxon>Caenorhabditis</taxon>
    </lineage>
</organism>
<dbReference type="AlphaFoldDB" id="G0P3Y9"/>
<dbReference type="EMBL" id="GL380055">
    <property type="protein sequence ID" value="EGT44395.1"/>
    <property type="molecule type" value="Genomic_DNA"/>
</dbReference>
<dbReference type="HOGENOM" id="CLU_040220_3_1_1"/>
<dbReference type="OrthoDB" id="5908711at2759"/>
<dbReference type="InParanoid" id="G0P3Y9"/>
<dbReference type="eggNOG" id="ENOG502TKHJ">
    <property type="taxonomic scope" value="Eukaryota"/>
</dbReference>
<protein>
    <recommendedName>
        <fullName evidence="3">F-box domain-containing protein</fullName>
    </recommendedName>
</protein>